<dbReference type="Gene3D" id="1.20.1250.20">
    <property type="entry name" value="MFS general substrate transporter like domains"/>
    <property type="match status" value="1"/>
</dbReference>
<comment type="subcellular location">
    <subcellularLocation>
        <location evidence="1">Membrane</location>
        <topology evidence="1">Multi-pass membrane protein</topology>
    </subcellularLocation>
</comment>
<evidence type="ECO:0000256" key="3">
    <source>
        <dbReference type="ARBA" id="ARBA00022989"/>
    </source>
</evidence>
<feature type="compositionally biased region" description="Basic and acidic residues" evidence="5">
    <location>
        <begin position="25"/>
        <end position="36"/>
    </location>
</feature>
<evidence type="ECO:0000313" key="9">
    <source>
        <dbReference type="Proteomes" id="UP001174691"/>
    </source>
</evidence>
<dbReference type="PANTHER" id="PTHR23507:SF40">
    <property type="entry name" value="TETRACYCLINE-EFFLUX TRANSPORTER"/>
    <property type="match status" value="1"/>
</dbReference>
<dbReference type="GO" id="GO:0016020">
    <property type="term" value="C:membrane"/>
    <property type="evidence" value="ECO:0007669"/>
    <property type="project" value="UniProtKB-SubCell"/>
</dbReference>
<feature type="transmembrane region" description="Helical" evidence="6">
    <location>
        <begin position="372"/>
        <end position="396"/>
    </location>
</feature>
<dbReference type="EMBL" id="JANBVN010000093">
    <property type="protein sequence ID" value="KAJ9145167.1"/>
    <property type="molecule type" value="Genomic_DNA"/>
</dbReference>
<dbReference type="SUPFAM" id="SSF103473">
    <property type="entry name" value="MFS general substrate transporter"/>
    <property type="match status" value="1"/>
</dbReference>
<reference evidence="8" key="1">
    <citation type="submission" date="2022-07" db="EMBL/GenBank/DDBJ databases">
        <title>Fungi with potential for degradation of polypropylene.</title>
        <authorList>
            <person name="Gostincar C."/>
        </authorList>
    </citation>
    <scope>NUCLEOTIDE SEQUENCE</scope>
    <source>
        <strain evidence="8">EXF-13287</strain>
    </source>
</reference>
<dbReference type="Proteomes" id="UP001174691">
    <property type="component" value="Unassembled WGS sequence"/>
</dbReference>
<evidence type="ECO:0000259" key="7">
    <source>
        <dbReference type="PROSITE" id="PS50850"/>
    </source>
</evidence>
<sequence length="617" mass="66615">MANNDVPASPTASTTVGSVAGSGYRMDEPYHDRSQDATEESGLLGASAGENDTDRLARERTESWIGWEDFNDIPPWRRPSVLWLLGPYALFTLAFGGSLVPKLNLIIDLVCNKYFADRAASDPNLIFTPVILGGENPQCRIPEVQSSVSTFILVLSVIVGLLSAYTAPKLGSLSDRYGRKYMMAICSAGGVLGEIIIILAAKFPEVIHYKWLILGSVVDGLSGSFTAGSVLSHSYTSDCTPPSKRSVSIGYLHACLFSGLAFGPLIAAYLVEKTGSLLSIFYITLGCHVAFILFVSFIIPESLSKRKQLIAREKHAKEQESEAEPPVILGGRVPLGQQLDRTIHVLKTVNPFAPLKVLAPPGRGNASLRRNLITLAAIDMVLLGAAMSSGTVTILYSQYMFGWGTVESSRFVSLTSTVRFFVLMAIFPVVNYVFRTRPHARRRRDAGGVAPAEKNAGADGLDIWVLRTALLSDVVGAFGYIFVRTAPLFVLCGVITAFGGLGSATIQSAITKHVPPERVGQLLGAIGQLHALSRVFAPILFNGLYSATVKKFPQAFFVLLSTLFGLVLLASLLVRPHVYMDEGDNIGPREPDLDRPDVLIRQDSLEDDELLPAAAGN</sequence>
<dbReference type="InterPro" id="IPR036259">
    <property type="entry name" value="MFS_trans_sf"/>
</dbReference>
<evidence type="ECO:0000256" key="5">
    <source>
        <dbReference type="SAM" id="MobiDB-lite"/>
    </source>
</evidence>
<gene>
    <name evidence="8" type="ORF">NKR19_g6213</name>
</gene>
<dbReference type="GO" id="GO:0022857">
    <property type="term" value="F:transmembrane transporter activity"/>
    <property type="evidence" value="ECO:0007669"/>
    <property type="project" value="InterPro"/>
</dbReference>
<feature type="transmembrane region" description="Helical" evidence="6">
    <location>
        <begin position="251"/>
        <end position="271"/>
    </location>
</feature>
<name>A0AA38VQS8_9PEZI</name>
<keyword evidence="9" id="KW-1185">Reference proteome</keyword>
<feature type="transmembrane region" description="Helical" evidence="6">
    <location>
        <begin position="488"/>
        <end position="510"/>
    </location>
</feature>
<feature type="transmembrane region" description="Helical" evidence="6">
    <location>
        <begin position="150"/>
        <end position="168"/>
    </location>
</feature>
<evidence type="ECO:0000313" key="8">
    <source>
        <dbReference type="EMBL" id="KAJ9145167.1"/>
    </source>
</evidence>
<dbReference type="AlphaFoldDB" id="A0AA38VQS8"/>
<feature type="transmembrane region" description="Helical" evidence="6">
    <location>
        <begin position="81"/>
        <end position="100"/>
    </location>
</feature>
<feature type="transmembrane region" description="Helical" evidence="6">
    <location>
        <begin position="277"/>
        <end position="299"/>
    </location>
</feature>
<proteinExistence type="predicted"/>
<organism evidence="8 9">
    <name type="scientific">Coniochaeta hoffmannii</name>
    <dbReference type="NCBI Taxonomy" id="91930"/>
    <lineage>
        <taxon>Eukaryota</taxon>
        <taxon>Fungi</taxon>
        <taxon>Dikarya</taxon>
        <taxon>Ascomycota</taxon>
        <taxon>Pezizomycotina</taxon>
        <taxon>Sordariomycetes</taxon>
        <taxon>Sordariomycetidae</taxon>
        <taxon>Coniochaetales</taxon>
        <taxon>Coniochaetaceae</taxon>
        <taxon>Coniochaeta</taxon>
    </lineage>
</organism>
<accession>A0AA38VQS8</accession>
<evidence type="ECO:0000256" key="4">
    <source>
        <dbReference type="ARBA" id="ARBA00023136"/>
    </source>
</evidence>
<dbReference type="PANTHER" id="PTHR23507">
    <property type="entry name" value="ZGC:174356"/>
    <property type="match status" value="1"/>
</dbReference>
<protein>
    <submittedName>
        <fullName evidence="8">MFS general substrate transporter</fullName>
    </submittedName>
</protein>
<dbReference type="Pfam" id="PF07690">
    <property type="entry name" value="MFS_1"/>
    <property type="match status" value="1"/>
</dbReference>
<evidence type="ECO:0000256" key="6">
    <source>
        <dbReference type="SAM" id="Phobius"/>
    </source>
</evidence>
<feature type="transmembrane region" description="Helical" evidence="6">
    <location>
        <begin position="416"/>
        <end position="434"/>
    </location>
</feature>
<keyword evidence="2 6" id="KW-0812">Transmembrane</keyword>
<feature type="region of interest" description="Disordered" evidence="5">
    <location>
        <begin position="1"/>
        <end position="55"/>
    </location>
</feature>
<keyword evidence="3 6" id="KW-1133">Transmembrane helix</keyword>
<dbReference type="InterPro" id="IPR011701">
    <property type="entry name" value="MFS"/>
</dbReference>
<keyword evidence="4 6" id="KW-0472">Membrane</keyword>
<feature type="domain" description="Major facilitator superfamily (MFS) profile" evidence="7">
    <location>
        <begin position="82"/>
        <end position="579"/>
    </location>
</feature>
<dbReference type="PROSITE" id="PS50850">
    <property type="entry name" value="MFS"/>
    <property type="match status" value="1"/>
</dbReference>
<feature type="transmembrane region" description="Helical" evidence="6">
    <location>
        <begin position="180"/>
        <end position="203"/>
    </location>
</feature>
<evidence type="ECO:0000256" key="1">
    <source>
        <dbReference type="ARBA" id="ARBA00004141"/>
    </source>
</evidence>
<evidence type="ECO:0000256" key="2">
    <source>
        <dbReference type="ARBA" id="ARBA00022692"/>
    </source>
</evidence>
<dbReference type="InterPro" id="IPR020846">
    <property type="entry name" value="MFS_dom"/>
</dbReference>
<comment type="caution">
    <text evidence="8">The sequence shown here is derived from an EMBL/GenBank/DDBJ whole genome shotgun (WGS) entry which is preliminary data.</text>
</comment>
<feature type="transmembrane region" description="Helical" evidence="6">
    <location>
        <begin position="553"/>
        <end position="574"/>
    </location>
</feature>